<keyword evidence="2" id="KW-1185">Reference proteome</keyword>
<dbReference type="RefSeq" id="XP_031870062.1">
    <property type="nucleotide sequence ID" value="XM_032013462.1"/>
</dbReference>
<dbReference type="EMBL" id="NPIC01000003">
    <property type="protein sequence ID" value="RDL37406.1"/>
    <property type="molecule type" value="Genomic_DNA"/>
</dbReference>
<evidence type="ECO:0000313" key="1">
    <source>
        <dbReference type="EMBL" id="RDL37406.1"/>
    </source>
</evidence>
<dbReference type="InterPro" id="IPR036397">
    <property type="entry name" value="RNaseH_sf"/>
</dbReference>
<dbReference type="GeneID" id="43597688"/>
<dbReference type="GO" id="GO:0003676">
    <property type="term" value="F:nucleic acid binding"/>
    <property type="evidence" value="ECO:0007669"/>
    <property type="project" value="InterPro"/>
</dbReference>
<reference evidence="1 2" key="1">
    <citation type="journal article" date="2018" name="IMA Fungus">
        <title>IMA Genome-F 9: Draft genome sequence of Annulohypoxylon stygium, Aspergillus mulundensis, Berkeleyomyces basicola (syn. Thielaviopsis basicola), Ceratocystis smalleyi, two Cercospora beticola strains, Coleophoma cylindrospora, Fusarium fracticaudum, Phialophora cf. hyalina, and Morchella septimelata.</title>
        <authorList>
            <person name="Wingfield B.D."/>
            <person name="Bills G.F."/>
            <person name="Dong Y."/>
            <person name="Huang W."/>
            <person name="Nel W.J."/>
            <person name="Swalarsk-Parry B.S."/>
            <person name="Vaghefi N."/>
            <person name="Wilken P.M."/>
            <person name="An Z."/>
            <person name="de Beer Z.W."/>
            <person name="De Vos L."/>
            <person name="Chen L."/>
            <person name="Duong T.A."/>
            <person name="Gao Y."/>
            <person name="Hammerbacher A."/>
            <person name="Kikkert J.R."/>
            <person name="Li Y."/>
            <person name="Li H."/>
            <person name="Li K."/>
            <person name="Li Q."/>
            <person name="Liu X."/>
            <person name="Ma X."/>
            <person name="Naidoo K."/>
            <person name="Pethybridge S.J."/>
            <person name="Sun J."/>
            <person name="Steenkamp E.T."/>
            <person name="van der Nest M.A."/>
            <person name="van Wyk S."/>
            <person name="Wingfield M.J."/>
            <person name="Xiong C."/>
            <person name="Yue Q."/>
            <person name="Zhang X."/>
        </authorList>
    </citation>
    <scope>NUCLEOTIDE SEQUENCE [LARGE SCALE GENOMIC DNA]</scope>
    <source>
        <strain evidence="1 2">BP 5553</strain>
    </source>
</reference>
<sequence>MQYGTRHQGKGVSDFWQYVFFTDEAYIDPSSTIQGHILREQGTRYDSRNIQERGEKQGIMLYIAAWINWYSKTDKLEFYNDETDYIQKPELPRKPRRTMYESTDDFSIRIQEWEAARLHDKEVKTKGNAMTQIYYIERLLPVYINAIHQARQQNLLRVT</sequence>
<protein>
    <submittedName>
        <fullName evidence="1">Uncharacterized protein</fullName>
    </submittedName>
</protein>
<dbReference type="Proteomes" id="UP000254866">
    <property type="component" value="Unassembled WGS sequence"/>
</dbReference>
<dbReference type="AlphaFoldDB" id="A0A370TPF7"/>
<dbReference type="OrthoDB" id="3558079at2759"/>
<dbReference type="Gene3D" id="3.30.420.10">
    <property type="entry name" value="Ribonuclease H-like superfamily/Ribonuclease H"/>
    <property type="match status" value="1"/>
</dbReference>
<organism evidence="1 2">
    <name type="scientific">Venustampulla echinocandica</name>
    <dbReference type="NCBI Taxonomy" id="2656787"/>
    <lineage>
        <taxon>Eukaryota</taxon>
        <taxon>Fungi</taxon>
        <taxon>Dikarya</taxon>
        <taxon>Ascomycota</taxon>
        <taxon>Pezizomycotina</taxon>
        <taxon>Leotiomycetes</taxon>
        <taxon>Helotiales</taxon>
        <taxon>Pleuroascaceae</taxon>
        <taxon>Venustampulla</taxon>
    </lineage>
</organism>
<name>A0A370TPF7_9HELO</name>
<evidence type="ECO:0000313" key="2">
    <source>
        <dbReference type="Proteomes" id="UP000254866"/>
    </source>
</evidence>
<accession>A0A370TPF7</accession>
<gene>
    <name evidence="1" type="ORF">BP5553_04839</name>
</gene>
<comment type="caution">
    <text evidence="1">The sequence shown here is derived from an EMBL/GenBank/DDBJ whole genome shotgun (WGS) entry which is preliminary data.</text>
</comment>
<proteinExistence type="predicted"/>